<sequence length="85" mass="8873">MPVAVVSSFKVIELLLAVGASFTGRISTVIVVIDEESIPSLAVKVNVSVPDTFGCGTYVNAPVVWFNVICPLAVVMEVADPPVNA</sequence>
<name>A0A645D4S3_9ZZZZ</name>
<accession>A0A645D4S3</accession>
<protein>
    <submittedName>
        <fullName evidence="1">Uncharacterized protein</fullName>
    </submittedName>
</protein>
<organism evidence="1">
    <name type="scientific">bioreactor metagenome</name>
    <dbReference type="NCBI Taxonomy" id="1076179"/>
    <lineage>
        <taxon>unclassified sequences</taxon>
        <taxon>metagenomes</taxon>
        <taxon>ecological metagenomes</taxon>
    </lineage>
</organism>
<proteinExistence type="predicted"/>
<comment type="caution">
    <text evidence="1">The sequence shown here is derived from an EMBL/GenBank/DDBJ whole genome shotgun (WGS) entry which is preliminary data.</text>
</comment>
<dbReference type="EMBL" id="VSSQ01032394">
    <property type="protein sequence ID" value="MPM83642.1"/>
    <property type="molecule type" value="Genomic_DNA"/>
</dbReference>
<reference evidence="1" key="1">
    <citation type="submission" date="2019-08" db="EMBL/GenBank/DDBJ databases">
        <authorList>
            <person name="Kucharzyk K."/>
            <person name="Murdoch R.W."/>
            <person name="Higgins S."/>
            <person name="Loffler F."/>
        </authorList>
    </citation>
    <scope>NUCLEOTIDE SEQUENCE</scope>
</reference>
<gene>
    <name evidence="1" type="ORF">SDC9_130711</name>
</gene>
<evidence type="ECO:0000313" key="1">
    <source>
        <dbReference type="EMBL" id="MPM83642.1"/>
    </source>
</evidence>
<dbReference type="AlphaFoldDB" id="A0A645D4S3"/>